<reference evidence="1 2" key="1">
    <citation type="submission" date="2018-08" db="EMBL/GenBank/DDBJ databases">
        <title>Cellulomonas rhizosphaerae sp. nov., a novel actinomycete isolated from soil.</title>
        <authorList>
            <person name="Tian Y."/>
        </authorList>
    </citation>
    <scope>NUCLEOTIDE SEQUENCE [LARGE SCALE GENOMIC DNA]</scope>
    <source>
        <strain evidence="1 2">NEAU-TCZ24</strain>
    </source>
</reference>
<dbReference type="EMBL" id="QWKP01000212">
    <property type="protein sequence ID" value="RHA38583.1"/>
    <property type="molecule type" value="Genomic_DNA"/>
</dbReference>
<organism evidence="1 2">
    <name type="scientific">Cellulomonas rhizosphaerae</name>
    <dbReference type="NCBI Taxonomy" id="2293719"/>
    <lineage>
        <taxon>Bacteria</taxon>
        <taxon>Bacillati</taxon>
        <taxon>Actinomycetota</taxon>
        <taxon>Actinomycetes</taxon>
        <taxon>Micrococcales</taxon>
        <taxon>Cellulomonadaceae</taxon>
        <taxon>Cellulomonas</taxon>
    </lineage>
</organism>
<dbReference type="Proteomes" id="UP000283374">
    <property type="component" value="Unassembled WGS sequence"/>
</dbReference>
<evidence type="ECO:0000313" key="2">
    <source>
        <dbReference type="Proteomes" id="UP000283374"/>
    </source>
</evidence>
<keyword evidence="2" id="KW-1185">Reference proteome</keyword>
<name>A0A413RJ59_9CELL</name>
<dbReference type="AlphaFoldDB" id="A0A413RJ59"/>
<comment type="caution">
    <text evidence="1">The sequence shown here is derived from an EMBL/GenBank/DDBJ whole genome shotgun (WGS) entry which is preliminary data.</text>
</comment>
<protein>
    <submittedName>
        <fullName evidence="1">Uncharacterized protein</fullName>
    </submittedName>
</protein>
<evidence type="ECO:0000313" key="1">
    <source>
        <dbReference type="EMBL" id="RHA38583.1"/>
    </source>
</evidence>
<sequence>MLTGLAAAAPAQAADGATRVVVTATVARARPATSSTVKKRLKRMDRVVVTSTRGSWARTSTGWVPAKTLARANHYADTVAAQHGLRIVYTNKQACGTRASVSTATAFQAGGCYVAGSNDLQLTKSAAYDGKATWKRTAIRNLVLHESAHALIWRAVGSAHPALAGSRSEQVTDAYAWKYLGATSRTAGGYGFSAKDLAAAKAIRAKG</sequence>
<proteinExistence type="predicted"/>
<accession>A0A413RJ59</accession>
<gene>
    <name evidence="1" type="ORF">D1825_13575</name>
</gene>